<keyword evidence="3" id="KW-1185">Reference proteome</keyword>
<feature type="compositionally biased region" description="Polar residues" evidence="1">
    <location>
        <begin position="173"/>
        <end position="184"/>
    </location>
</feature>
<dbReference type="AlphaFoldDB" id="A0A9D4BWS8"/>
<sequence length="184" mass="20235">MEFQNIPKFNGIIQTKLSQNNMSILQQEIDSLLKKEAIEPVYQNLNQGFYSTFFLVPKKTGGMRPVIKTPQPVSTDNTLQNGNTKVSSQFGSKRRLCNISRSDGCLSTFAYISKAQNASQILCTASSLPISSYGFWAQSCTKNIYKMCDSNCSVSTATQSKVGSVSGRLARSKGNQIRHSPGSR</sequence>
<dbReference type="Proteomes" id="UP000828390">
    <property type="component" value="Unassembled WGS sequence"/>
</dbReference>
<comment type="caution">
    <text evidence="2">The sequence shown here is derived from an EMBL/GenBank/DDBJ whole genome shotgun (WGS) entry which is preliminary data.</text>
</comment>
<proteinExistence type="predicted"/>
<feature type="region of interest" description="Disordered" evidence="1">
    <location>
        <begin position="165"/>
        <end position="184"/>
    </location>
</feature>
<evidence type="ECO:0000256" key="1">
    <source>
        <dbReference type="SAM" id="MobiDB-lite"/>
    </source>
</evidence>
<dbReference type="Gene3D" id="3.10.10.10">
    <property type="entry name" value="HIV Type 1 Reverse Transcriptase, subunit A, domain 1"/>
    <property type="match status" value="1"/>
</dbReference>
<gene>
    <name evidence="2" type="ORF">DPMN_072327</name>
</gene>
<evidence type="ECO:0000313" key="2">
    <source>
        <dbReference type="EMBL" id="KAH3712577.1"/>
    </source>
</evidence>
<name>A0A9D4BWS8_DREPO</name>
<dbReference type="EMBL" id="JAIWYP010000014">
    <property type="protein sequence ID" value="KAH3712577.1"/>
    <property type="molecule type" value="Genomic_DNA"/>
</dbReference>
<protein>
    <submittedName>
        <fullName evidence="2">Uncharacterized protein</fullName>
    </submittedName>
</protein>
<evidence type="ECO:0000313" key="3">
    <source>
        <dbReference type="Proteomes" id="UP000828390"/>
    </source>
</evidence>
<accession>A0A9D4BWS8</accession>
<reference evidence="2" key="2">
    <citation type="submission" date="2020-11" db="EMBL/GenBank/DDBJ databases">
        <authorList>
            <person name="McCartney M.A."/>
            <person name="Auch B."/>
            <person name="Kono T."/>
            <person name="Mallez S."/>
            <person name="Becker A."/>
            <person name="Gohl D.M."/>
            <person name="Silverstein K.A.T."/>
            <person name="Koren S."/>
            <person name="Bechman K.B."/>
            <person name="Herman A."/>
            <person name="Abrahante J.E."/>
            <person name="Garbe J."/>
        </authorList>
    </citation>
    <scope>NUCLEOTIDE SEQUENCE</scope>
    <source>
        <strain evidence="2">Duluth1</strain>
        <tissue evidence="2">Whole animal</tissue>
    </source>
</reference>
<reference evidence="2" key="1">
    <citation type="journal article" date="2019" name="bioRxiv">
        <title>The Genome of the Zebra Mussel, Dreissena polymorpha: A Resource for Invasive Species Research.</title>
        <authorList>
            <person name="McCartney M.A."/>
            <person name="Auch B."/>
            <person name="Kono T."/>
            <person name="Mallez S."/>
            <person name="Zhang Y."/>
            <person name="Obille A."/>
            <person name="Becker A."/>
            <person name="Abrahante J.E."/>
            <person name="Garbe J."/>
            <person name="Badalamenti J.P."/>
            <person name="Herman A."/>
            <person name="Mangelson H."/>
            <person name="Liachko I."/>
            <person name="Sullivan S."/>
            <person name="Sone E.D."/>
            <person name="Koren S."/>
            <person name="Silverstein K.A.T."/>
            <person name="Beckman K.B."/>
            <person name="Gohl D.M."/>
        </authorList>
    </citation>
    <scope>NUCLEOTIDE SEQUENCE</scope>
    <source>
        <strain evidence="2">Duluth1</strain>
        <tissue evidence="2">Whole animal</tissue>
    </source>
</reference>
<organism evidence="2 3">
    <name type="scientific">Dreissena polymorpha</name>
    <name type="common">Zebra mussel</name>
    <name type="synonym">Mytilus polymorpha</name>
    <dbReference type="NCBI Taxonomy" id="45954"/>
    <lineage>
        <taxon>Eukaryota</taxon>
        <taxon>Metazoa</taxon>
        <taxon>Spiralia</taxon>
        <taxon>Lophotrochozoa</taxon>
        <taxon>Mollusca</taxon>
        <taxon>Bivalvia</taxon>
        <taxon>Autobranchia</taxon>
        <taxon>Heteroconchia</taxon>
        <taxon>Euheterodonta</taxon>
        <taxon>Imparidentia</taxon>
        <taxon>Neoheterodontei</taxon>
        <taxon>Myida</taxon>
        <taxon>Dreissenoidea</taxon>
        <taxon>Dreissenidae</taxon>
        <taxon>Dreissena</taxon>
    </lineage>
</organism>